<organism evidence="1 2">
    <name type="scientific">Solanum tuberosum</name>
    <name type="common">Potato</name>
    <dbReference type="NCBI Taxonomy" id="4113"/>
    <lineage>
        <taxon>Eukaryota</taxon>
        <taxon>Viridiplantae</taxon>
        <taxon>Streptophyta</taxon>
        <taxon>Embryophyta</taxon>
        <taxon>Tracheophyta</taxon>
        <taxon>Spermatophyta</taxon>
        <taxon>Magnoliopsida</taxon>
        <taxon>eudicotyledons</taxon>
        <taxon>Gunneridae</taxon>
        <taxon>Pentapetalae</taxon>
        <taxon>asterids</taxon>
        <taxon>lamiids</taxon>
        <taxon>Solanales</taxon>
        <taxon>Solanaceae</taxon>
        <taxon>Solanoideae</taxon>
        <taxon>Solaneae</taxon>
        <taxon>Solanum</taxon>
    </lineage>
</organism>
<accession>M1DY59</accession>
<dbReference type="HOGENOM" id="CLU_2150359_0_0_1"/>
<dbReference type="AlphaFoldDB" id="M1DY59"/>
<proteinExistence type="predicted"/>
<dbReference type="InParanoid" id="M1DY59"/>
<sequence>MDWFPRFGITNLDRLPHSGINMGSIAAFKHNYGIGYHVPWDSRVILPVHCGCVLIPQLLLVLLSTGHLQAATDRPRIGDQWYFEFMGEAILPGCHGFSFVYVHHFRTSTMFY</sequence>
<dbReference type="PaxDb" id="4113-PGSC0003DMT400096313"/>
<dbReference type="EnsemblPlants" id="PGSC0003DMT400096313">
    <property type="protein sequence ID" value="PGSC0003DMT400096313"/>
    <property type="gene ID" value="PGSC0003DMG400045884"/>
</dbReference>
<evidence type="ECO:0000313" key="2">
    <source>
        <dbReference type="Proteomes" id="UP000011115"/>
    </source>
</evidence>
<dbReference type="Proteomes" id="UP000011115">
    <property type="component" value="Unassembled WGS sequence"/>
</dbReference>
<name>M1DY59_SOLTU</name>
<reference evidence="2" key="1">
    <citation type="journal article" date="2011" name="Nature">
        <title>Genome sequence and analysis of the tuber crop potato.</title>
        <authorList>
            <consortium name="The Potato Genome Sequencing Consortium"/>
        </authorList>
    </citation>
    <scope>NUCLEOTIDE SEQUENCE [LARGE SCALE GENOMIC DNA]</scope>
    <source>
        <strain evidence="2">cv. DM1-3 516 R44</strain>
    </source>
</reference>
<evidence type="ECO:0000313" key="1">
    <source>
        <dbReference type="EnsemblPlants" id="PGSC0003DMT400096313"/>
    </source>
</evidence>
<reference evidence="1" key="2">
    <citation type="submission" date="2015-06" db="UniProtKB">
        <authorList>
            <consortium name="EnsemblPlants"/>
        </authorList>
    </citation>
    <scope>IDENTIFICATION</scope>
    <source>
        <strain evidence="1">DM1-3 516 R44</strain>
    </source>
</reference>
<protein>
    <submittedName>
        <fullName evidence="1">Uncharacterized protein</fullName>
    </submittedName>
</protein>
<dbReference type="Gramene" id="PGSC0003DMT400096313">
    <property type="protein sequence ID" value="PGSC0003DMT400096313"/>
    <property type="gene ID" value="PGSC0003DMG400045884"/>
</dbReference>
<keyword evidence="2" id="KW-1185">Reference proteome</keyword>